<organism evidence="11 12">
    <name type="scientific">Roseibium marinum</name>
    <dbReference type="NCBI Taxonomy" id="281252"/>
    <lineage>
        <taxon>Bacteria</taxon>
        <taxon>Pseudomonadati</taxon>
        <taxon>Pseudomonadota</taxon>
        <taxon>Alphaproteobacteria</taxon>
        <taxon>Hyphomicrobiales</taxon>
        <taxon>Stappiaceae</taxon>
        <taxon>Roseibium</taxon>
    </lineage>
</organism>
<dbReference type="PANTHER" id="PTHR24221">
    <property type="entry name" value="ATP-BINDING CASSETTE SUB-FAMILY B"/>
    <property type="match status" value="1"/>
</dbReference>
<dbReference type="SMART" id="SM00382">
    <property type="entry name" value="AAA"/>
    <property type="match status" value="1"/>
</dbReference>
<dbReference type="Gene3D" id="3.40.50.300">
    <property type="entry name" value="P-loop containing nucleotide triphosphate hydrolases"/>
    <property type="match status" value="1"/>
</dbReference>
<evidence type="ECO:0000256" key="8">
    <source>
        <dbReference type="SAM" id="Phobius"/>
    </source>
</evidence>
<sequence>MTSSIIDTFSNAKLPKMNFISSETGERVKTPGLPRSVITASILINILGLAMPLTILQVYDRILPNKATDTLVILIAGLGFVLVIDAVLKTIRSYLIGWLAASFTHQANVEVTRRLLNSRTDIGSDATVSRHLDSFRSLQSLGDQYGGQARLLAIDLPASLIFLVVLFLIGGPIGFVPLALLALFALRTAKLNARLDRLIEKRAEHDQRKYDFIFEVLSGLNTIKAMALEPVILRRFERLQTGISRLGYDHIDLNNRARSASSLFTVLTTVCVVSTGALLVMGGYISVGAVAACTLLAGQVVQPLLRGINHWTDLQRVNHDFREANALFDLPREERTGDPHLAVFGNIKLQNATFQPHRDAIVTVHNLTLTINAGETVAFEGSDGSGRITLARIVSGDIEPTSGQILIDGYNLYGPDHRHLRRRIAYVGNDAQMFSGTILQNLTLFSSRSTPQKARMAADLIGLEKDIHLLPLGYDTPLGNAIEENLTGSMLQRIAIARALAGEPRILLLNDANGALDHKSEAQLVEALKRLKGQLTMLILSHRPSFRAIADKQFHLEDGRVSTARKTATAPRYQIRRRDPAGTQQQA</sequence>
<feature type="transmembrane region" description="Helical" evidence="8">
    <location>
        <begin position="37"/>
        <end position="59"/>
    </location>
</feature>
<dbReference type="InterPro" id="IPR011527">
    <property type="entry name" value="ABC1_TM_dom"/>
</dbReference>
<dbReference type="GO" id="GO:0005886">
    <property type="term" value="C:plasma membrane"/>
    <property type="evidence" value="ECO:0007669"/>
    <property type="project" value="UniProtKB-SubCell"/>
</dbReference>
<dbReference type="PROSITE" id="PS50893">
    <property type="entry name" value="ABC_TRANSPORTER_2"/>
    <property type="match status" value="1"/>
</dbReference>
<evidence type="ECO:0000256" key="5">
    <source>
        <dbReference type="ARBA" id="ARBA00022989"/>
    </source>
</evidence>
<dbReference type="InterPro" id="IPR003593">
    <property type="entry name" value="AAA+_ATPase"/>
</dbReference>
<feature type="region of interest" description="Disordered" evidence="7">
    <location>
        <begin position="562"/>
        <end position="587"/>
    </location>
</feature>
<dbReference type="PROSITE" id="PS50929">
    <property type="entry name" value="ABC_TM1F"/>
    <property type="match status" value="1"/>
</dbReference>
<dbReference type="InterPro" id="IPR027417">
    <property type="entry name" value="P-loop_NTPase"/>
</dbReference>
<keyword evidence="3" id="KW-0547">Nucleotide-binding</keyword>
<keyword evidence="12" id="KW-1185">Reference proteome</keyword>
<proteinExistence type="predicted"/>
<evidence type="ECO:0000256" key="4">
    <source>
        <dbReference type="ARBA" id="ARBA00022840"/>
    </source>
</evidence>
<dbReference type="EMBL" id="PPCN01000013">
    <property type="protein sequence ID" value="POF28504.1"/>
    <property type="molecule type" value="Genomic_DNA"/>
</dbReference>
<dbReference type="InterPro" id="IPR039421">
    <property type="entry name" value="Type_1_exporter"/>
</dbReference>
<dbReference type="GO" id="GO:0140359">
    <property type="term" value="F:ABC-type transporter activity"/>
    <property type="evidence" value="ECO:0007669"/>
    <property type="project" value="InterPro"/>
</dbReference>
<keyword evidence="2 8" id="KW-0812">Transmembrane</keyword>
<evidence type="ECO:0000256" key="1">
    <source>
        <dbReference type="ARBA" id="ARBA00004651"/>
    </source>
</evidence>
<evidence type="ECO:0000256" key="3">
    <source>
        <dbReference type="ARBA" id="ARBA00022741"/>
    </source>
</evidence>
<dbReference type="GO" id="GO:0005524">
    <property type="term" value="F:ATP binding"/>
    <property type="evidence" value="ECO:0007669"/>
    <property type="project" value="UniProtKB-KW"/>
</dbReference>
<keyword evidence="4 11" id="KW-0067">ATP-binding</keyword>
<dbReference type="Proteomes" id="UP000236959">
    <property type="component" value="Unassembled WGS sequence"/>
</dbReference>
<evidence type="ECO:0000259" key="9">
    <source>
        <dbReference type="PROSITE" id="PS50893"/>
    </source>
</evidence>
<dbReference type="InterPro" id="IPR036640">
    <property type="entry name" value="ABC1_TM_sf"/>
</dbReference>
<dbReference type="GO" id="GO:0016887">
    <property type="term" value="F:ATP hydrolysis activity"/>
    <property type="evidence" value="ECO:0007669"/>
    <property type="project" value="InterPro"/>
</dbReference>
<evidence type="ECO:0000256" key="6">
    <source>
        <dbReference type="ARBA" id="ARBA00023136"/>
    </source>
</evidence>
<dbReference type="GO" id="GO:0034040">
    <property type="term" value="F:ATPase-coupled lipid transmembrane transporter activity"/>
    <property type="evidence" value="ECO:0007669"/>
    <property type="project" value="TreeGrafter"/>
</dbReference>
<reference evidence="11 12" key="1">
    <citation type="submission" date="2018-01" db="EMBL/GenBank/DDBJ databases">
        <title>Genomic Encyclopedia of Archaeal and Bacterial Type Strains, Phase II (KMG-II): from individual species to whole genera.</title>
        <authorList>
            <person name="Goeker M."/>
        </authorList>
    </citation>
    <scope>NUCLEOTIDE SEQUENCE [LARGE SCALE GENOMIC DNA]</scope>
    <source>
        <strain evidence="11 12">DSM 17023</strain>
    </source>
</reference>
<dbReference type="Gene3D" id="1.20.1560.10">
    <property type="entry name" value="ABC transporter type 1, transmembrane domain"/>
    <property type="match status" value="1"/>
</dbReference>
<dbReference type="Pfam" id="PF00005">
    <property type="entry name" value="ABC_tran"/>
    <property type="match status" value="1"/>
</dbReference>
<dbReference type="InterPro" id="IPR003439">
    <property type="entry name" value="ABC_transporter-like_ATP-bd"/>
</dbReference>
<protein>
    <submittedName>
        <fullName evidence="11">ATP-binding cassette subfamily C protein LapB</fullName>
    </submittedName>
</protein>
<comment type="caution">
    <text evidence="11">The sequence shown here is derived from an EMBL/GenBank/DDBJ whole genome shotgun (WGS) entry which is preliminary data.</text>
</comment>
<evidence type="ECO:0000256" key="7">
    <source>
        <dbReference type="SAM" id="MobiDB-lite"/>
    </source>
</evidence>
<gene>
    <name evidence="11" type="ORF">CLV41_11367</name>
</gene>
<dbReference type="SUPFAM" id="SSF52540">
    <property type="entry name" value="P-loop containing nucleoside triphosphate hydrolases"/>
    <property type="match status" value="1"/>
</dbReference>
<evidence type="ECO:0000313" key="11">
    <source>
        <dbReference type="EMBL" id="POF28504.1"/>
    </source>
</evidence>
<feature type="transmembrane region" description="Helical" evidence="8">
    <location>
        <begin position="263"/>
        <end position="285"/>
    </location>
</feature>
<dbReference type="SUPFAM" id="SSF90123">
    <property type="entry name" value="ABC transporter transmembrane region"/>
    <property type="match status" value="1"/>
</dbReference>
<evidence type="ECO:0000259" key="10">
    <source>
        <dbReference type="PROSITE" id="PS50929"/>
    </source>
</evidence>
<feature type="transmembrane region" description="Helical" evidence="8">
    <location>
        <begin position="160"/>
        <end position="186"/>
    </location>
</feature>
<dbReference type="PANTHER" id="PTHR24221:SF248">
    <property type="entry name" value="ABC TRANSPORTER TRANSMEMBRANE REGION"/>
    <property type="match status" value="1"/>
</dbReference>
<name>A0A2S3ULB5_9HYPH</name>
<evidence type="ECO:0000313" key="12">
    <source>
        <dbReference type="Proteomes" id="UP000236959"/>
    </source>
</evidence>
<evidence type="ECO:0000256" key="2">
    <source>
        <dbReference type="ARBA" id="ARBA00022692"/>
    </source>
</evidence>
<dbReference type="Pfam" id="PF00664">
    <property type="entry name" value="ABC_membrane"/>
    <property type="match status" value="1"/>
</dbReference>
<keyword evidence="5 8" id="KW-1133">Transmembrane helix</keyword>
<keyword evidence="6 8" id="KW-0472">Membrane</keyword>
<feature type="transmembrane region" description="Helical" evidence="8">
    <location>
        <begin position="71"/>
        <end position="88"/>
    </location>
</feature>
<feature type="domain" description="ABC transmembrane type-1" evidence="10">
    <location>
        <begin position="37"/>
        <end position="316"/>
    </location>
</feature>
<accession>A0A2S3ULB5</accession>
<dbReference type="AlphaFoldDB" id="A0A2S3ULB5"/>
<feature type="domain" description="ABC transporter" evidence="9">
    <location>
        <begin position="347"/>
        <end position="583"/>
    </location>
</feature>
<comment type="subcellular location">
    <subcellularLocation>
        <location evidence="1">Cell membrane</location>
        <topology evidence="1">Multi-pass membrane protein</topology>
    </subcellularLocation>
</comment>